<sequence length="79" mass="8977">MMPRFVFFFGLLGLGAELSGFWLRRSAALGDLVHESTRTHLRLGRPGRRLAGDYTVALLSGNGWRRHQNCPTPLDQRRL</sequence>
<keyword evidence="3" id="KW-1185">Reference proteome</keyword>
<name>A0ABR1YCH2_9PEZI</name>
<accession>A0ABR1YCH2</accession>
<evidence type="ECO:0000313" key="3">
    <source>
        <dbReference type="Proteomes" id="UP001492380"/>
    </source>
</evidence>
<protein>
    <recommendedName>
        <fullName evidence="4">Secreted protein</fullName>
    </recommendedName>
</protein>
<dbReference type="EMBL" id="JBBWRZ010000012">
    <property type="protein sequence ID" value="KAK8224894.1"/>
    <property type="molecule type" value="Genomic_DNA"/>
</dbReference>
<feature type="chain" id="PRO_5046892480" description="Secreted protein" evidence="1">
    <location>
        <begin position="21"/>
        <end position="79"/>
    </location>
</feature>
<reference evidence="2 3" key="1">
    <citation type="submission" date="2024-04" db="EMBL/GenBank/DDBJ databases">
        <title>Phyllosticta paracitricarpa is synonymous to the EU quarantine fungus P. citricarpa based on phylogenomic analyses.</title>
        <authorList>
            <consortium name="Lawrence Berkeley National Laboratory"/>
            <person name="Van Ingen-Buijs V.A."/>
            <person name="Van Westerhoven A.C."/>
            <person name="Haridas S."/>
            <person name="Skiadas P."/>
            <person name="Martin F."/>
            <person name="Groenewald J.Z."/>
            <person name="Crous P.W."/>
            <person name="Seidl M.F."/>
        </authorList>
    </citation>
    <scope>NUCLEOTIDE SEQUENCE [LARGE SCALE GENOMIC DNA]</scope>
    <source>
        <strain evidence="2 3">CBS 123374</strain>
    </source>
</reference>
<evidence type="ECO:0008006" key="4">
    <source>
        <dbReference type="Google" id="ProtNLM"/>
    </source>
</evidence>
<dbReference type="Proteomes" id="UP001492380">
    <property type="component" value="Unassembled WGS sequence"/>
</dbReference>
<organism evidence="2 3">
    <name type="scientific">Phyllosticta capitalensis</name>
    <dbReference type="NCBI Taxonomy" id="121624"/>
    <lineage>
        <taxon>Eukaryota</taxon>
        <taxon>Fungi</taxon>
        <taxon>Dikarya</taxon>
        <taxon>Ascomycota</taxon>
        <taxon>Pezizomycotina</taxon>
        <taxon>Dothideomycetes</taxon>
        <taxon>Dothideomycetes incertae sedis</taxon>
        <taxon>Botryosphaeriales</taxon>
        <taxon>Phyllostictaceae</taxon>
        <taxon>Phyllosticta</taxon>
    </lineage>
</organism>
<evidence type="ECO:0000256" key="1">
    <source>
        <dbReference type="SAM" id="SignalP"/>
    </source>
</evidence>
<feature type="signal peptide" evidence="1">
    <location>
        <begin position="1"/>
        <end position="20"/>
    </location>
</feature>
<proteinExistence type="predicted"/>
<comment type="caution">
    <text evidence="2">The sequence shown here is derived from an EMBL/GenBank/DDBJ whole genome shotgun (WGS) entry which is preliminary data.</text>
</comment>
<gene>
    <name evidence="2" type="ORF">HDK90DRAFT_498280</name>
</gene>
<evidence type="ECO:0000313" key="2">
    <source>
        <dbReference type="EMBL" id="KAK8224894.1"/>
    </source>
</evidence>
<keyword evidence="1" id="KW-0732">Signal</keyword>